<keyword evidence="3" id="KW-1185">Reference proteome</keyword>
<reference evidence="2 3" key="1">
    <citation type="submission" date="2024-04" db="EMBL/GenBank/DDBJ databases">
        <authorList>
            <person name="Rising A."/>
            <person name="Reimegard J."/>
            <person name="Sonavane S."/>
            <person name="Akerstrom W."/>
            <person name="Nylinder S."/>
            <person name="Hedman E."/>
            <person name="Kallberg Y."/>
        </authorList>
    </citation>
    <scope>NUCLEOTIDE SEQUENCE [LARGE SCALE GENOMIC DNA]</scope>
</reference>
<evidence type="ECO:0000313" key="3">
    <source>
        <dbReference type="Proteomes" id="UP001497382"/>
    </source>
</evidence>
<comment type="caution">
    <text evidence="2">The sequence shown here is derived from an EMBL/GenBank/DDBJ whole genome shotgun (WGS) entry which is preliminary data.</text>
</comment>
<evidence type="ECO:0000313" key="2">
    <source>
        <dbReference type="EMBL" id="CAL1286125.1"/>
    </source>
</evidence>
<feature type="chain" id="PRO_5044021858" evidence="1">
    <location>
        <begin position="22"/>
        <end position="147"/>
    </location>
</feature>
<accession>A0AAV2ART4</accession>
<dbReference type="EMBL" id="CAXIEN010000198">
    <property type="protein sequence ID" value="CAL1286125.1"/>
    <property type="molecule type" value="Genomic_DNA"/>
</dbReference>
<gene>
    <name evidence="2" type="ORF">LARSCL_LOCUS14069</name>
</gene>
<name>A0AAV2ART4_9ARAC</name>
<dbReference type="AlphaFoldDB" id="A0AAV2ART4"/>
<organism evidence="2 3">
    <name type="scientific">Larinioides sclopetarius</name>
    <dbReference type="NCBI Taxonomy" id="280406"/>
    <lineage>
        <taxon>Eukaryota</taxon>
        <taxon>Metazoa</taxon>
        <taxon>Ecdysozoa</taxon>
        <taxon>Arthropoda</taxon>
        <taxon>Chelicerata</taxon>
        <taxon>Arachnida</taxon>
        <taxon>Araneae</taxon>
        <taxon>Araneomorphae</taxon>
        <taxon>Entelegynae</taxon>
        <taxon>Araneoidea</taxon>
        <taxon>Araneidae</taxon>
        <taxon>Larinioides</taxon>
    </lineage>
</organism>
<sequence>MKHFTLVLGVFFAVCVFRCNGYSNEEIFEDWNCISESGDNDLCNGFQDCLKLAPECLKLPYYYCIRKILPNGPGSCSKTQQAYGNKEKRIKINKCYADIAALPNGDDWTTNPELAPFLDCVELLGKKCKQEKAVKVTNHRAAEIANQ</sequence>
<proteinExistence type="predicted"/>
<protein>
    <submittedName>
        <fullName evidence="2">Uncharacterized protein</fullName>
    </submittedName>
</protein>
<keyword evidence="1" id="KW-0732">Signal</keyword>
<dbReference type="Proteomes" id="UP001497382">
    <property type="component" value="Unassembled WGS sequence"/>
</dbReference>
<evidence type="ECO:0000256" key="1">
    <source>
        <dbReference type="SAM" id="SignalP"/>
    </source>
</evidence>
<feature type="signal peptide" evidence="1">
    <location>
        <begin position="1"/>
        <end position="21"/>
    </location>
</feature>